<organism evidence="1 2">
    <name type="scientific">Dryococelus australis</name>
    <dbReference type="NCBI Taxonomy" id="614101"/>
    <lineage>
        <taxon>Eukaryota</taxon>
        <taxon>Metazoa</taxon>
        <taxon>Ecdysozoa</taxon>
        <taxon>Arthropoda</taxon>
        <taxon>Hexapoda</taxon>
        <taxon>Insecta</taxon>
        <taxon>Pterygota</taxon>
        <taxon>Neoptera</taxon>
        <taxon>Polyneoptera</taxon>
        <taxon>Phasmatodea</taxon>
        <taxon>Verophasmatodea</taxon>
        <taxon>Anareolatae</taxon>
        <taxon>Phasmatidae</taxon>
        <taxon>Eurycanthinae</taxon>
        <taxon>Dryococelus</taxon>
    </lineage>
</organism>
<reference evidence="1 2" key="1">
    <citation type="submission" date="2023-02" db="EMBL/GenBank/DDBJ databases">
        <title>LHISI_Scaffold_Assembly.</title>
        <authorList>
            <person name="Stuart O.P."/>
            <person name="Cleave R."/>
            <person name="Magrath M.J.L."/>
            <person name="Mikheyev A.S."/>
        </authorList>
    </citation>
    <scope>NUCLEOTIDE SEQUENCE [LARGE SCALE GENOMIC DNA]</scope>
    <source>
        <strain evidence="1">Daus_M_001</strain>
        <tissue evidence="1">Leg muscle</tissue>
    </source>
</reference>
<dbReference type="EMBL" id="JARBHB010000003">
    <property type="protein sequence ID" value="KAJ8889156.1"/>
    <property type="molecule type" value="Genomic_DNA"/>
</dbReference>
<protein>
    <submittedName>
        <fullName evidence="1">Uncharacterized protein</fullName>
    </submittedName>
</protein>
<keyword evidence="2" id="KW-1185">Reference proteome</keyword>
<sequence length="79" mass="8774">MYFADEFSSQGSEKDYQNSVMTFPVISECGETKGNGTDIGRCKVLYEYSANLYDELNLSPGMTLNLACGHSMAIYCTVY</sequence>
<gene>
    <name evidence="1" type="ORF">PR048_008650</name>
</gene>
<dbReference type="Proteomes" id="UP001159363">
    <property type="component" value="Chromosome 3"/>
</dbReference>
<name>A0ABQ9HXP8_9NEOP</name>
<proteinExistence type="predicted"/>
<evidence type="ECO:0000313" key="1">
    <source>
        <dbReference type="EMBL" id="KAJ8889156.1"/>
    </source>
</evidence>
<comment type="caution">
    <text evidence="1">The sequence shown here is derived from an EMBL/GenBank/DDBJ whole genome shotgun (WGS) entry which is preliminary data.</text>
</comment>
<accession>A0ABQ9HXP8</accession>
<evidence type="ECO:0000313" key="2">
    <source>
        <dbReference type="Proteomes" id="UP001159363"/>
    </source>
</evidence>